<dbReference type="Pfam" id="PF00072">
    <property type="entry name" value="Response_reg"/>
    <property type="match status" value="1"/>
</dbReference>
<dbReference type="CDD" id="cd06170">
    <property type="entry name" value="LuxR_C_like"/>
    <property type="match status" value="1"/>
</dbReference>
<feature type="domain" description="Response regulatory" evidence="6">
    <location>
        <begin position="3"/>
        <end position="121"/>
    </location>
</feature>
<feature type="domain" description="HTH luxR-type" evidence="5">
    <location>
        <begin position="154"/>
        <end position="219"/>
    </location>
</feature>
<dbReference type="PROSITE" id="PS00622">
    <property type="entry name" value="HTH_LUXR_1"/>
    <property type="match status" value="1"/>
</dbReference>
<dbReference type="PANTHER" id="PTHR43214">
    <property type="entry name" value="TWO-COMPONENT RESPONSE REGULATOR"/>
    <property type="match status" value="1"/>
</dbReference>
<dbReference type="InterPro" id="IPR016032">
    <property type="entry name" value="Sig_transdc_resp-reg_C-effctor"/>
</dbReference>
<dbReference type="InterPro" id="IPR058245">
    <property type="entry name" value="NreC/VraR/RcsB-like_REC"/>
</dbReference>
<accession>A0A1J5QQA6</accession>
<dbReference type="InterPro" id="IPR000792">
    <property type="entry name" value="Tscrpt_reg_LuxR_C"/>
</dbReference>
<dbReference type="SMART" id="SM00421">
    <property type="entry name" value="HTH_LUXR"/>
    <property type="match status" value="1"/>
</dbReference>
<dbReference type="Pfam" id="PF00196">
    <property type="entry name" value="GerE"/>
    <property type="match status" value="1"/>
</dbReference>
<gene>
    <name evidence="7" type="primary">liaR_5</name>
    <name evidence="7" type="ORF">GALL_323380</name>
</gene>
<dbReference type="Gene3D" id="3.40.50.2300">
    <property type="match status" value="1"/>
</dbReference>
<organism evidence="7">
    <name type="scientific">mine drainage metagenome</name>
    <dbReference type="NCBI Taxonomy" id="410659"/>
    <lineage>
        <taxon>unclassified sequences</taxon>
        <taxon>metagenomes</taxon>
        <taxon>ecological metagenomes</taxon>
    </lineage>
</organism>
<evidence type="ECO:0000256" key="1">
    <source>
        <dbReference type="ARBA" id="ARBA00022553"/>
    </source>
</evidence>
<dbReference type="EMBL" id="MLJW01000519">
    <property type="protein sequence ID" value="OIQ85817.1"/>
    <property type="molecule type" value="Genomic_DNA"/>
</dbReference>
<dbReference type="CDD" id="cd17535">
    <property type="entry name" value="REC_NarL-like"/>
    <property type="match status" value="1"/>
</dbReference>
<evidence type="ECO:0000313" key="7">
    <source>
        <dbReference type="EMBL" id="OIQ85817.1"/>
    </source>
</evidence>
<dbReference type="InterPro" id="IPR011006">
    <property type="entry name" value="CheY-like_superfamily"/>
</dbReference>
<proteinExistence type="predicted"/>
<protein>
    <submittedName>
        <fullName evidence="7">Transcriptional regulatory protein LiaR</fullName>
    </submittedName>
</protein>
<name>A0A1J5QQA6_9ZZZZ</name>
<dbReference type="PROSITE" id="PS50110">
    <property type="entry name" value="RESPONSE_REGULATORY"/>
    <property type="match status" value="1"/>
</dbReference>
<dbReference type="SUPFAM" id="SSF52172">
    <property type="entry name" value="CheY-like"/>
    <property type="match status" value="1"/>
</dbReference>
<evidence type="ECO:0000256" key="2">
    <source>
        <dbReference type="ARBA" id="ARBA00023015"/>
    </source>
</evidence>
<evidence type="ECO:0000259" key="5">
    <source>
        <dbReference type="PROSITE" id="PS50043"/>
    </source>
</evidence>
<reference evidence="7" key="1">
    <citation type="submission" date="2016-10" db="EMBL/GenBank/DDBJ databases">
        <title>Sequence of Gallionella enrichment culture.</title>
        <authorList>
            <person name="Poehlein A."/>
            <person name="Muehling M."/>
            <person name="Daniel R."/>
        </authorList>
    </citation>
    <scope>NUCLEOTIDE SEQUENCE</scope>
</reference>
<dbReference type="GO" id="GO:0006355">
    <property type="term" value="P:regulation of DNA-templated transcription"/>
    <property type="evidence" value="ECO:0007669"/>
    <property type="project" value="InterPro"/>
</dbReference>
<keyword evidence="1" id="KW-0597">Phosphoprotein</keyword>
<dbReference type="SMART" id="SM00448">
    <property type="entry name" value="REC"/>
    <property type="match status" value="1"/>
</dbReference>
<keyword evidence="4" id="KW-0804">Transcription</keyword>
<keyword evidence="2" id="KW-0805">Transcription regulation</keyword>
<dbReference type="PRINTS" id="PR00038">
    <property type="entry name" value="HTHLUXR"/>
</dbReference>
<dbReference type="InterPro" id="IPR039420">
    <property type="entry name" value="WalR-like"/>
</dbReference>
<evidence type="ECO:0000256" key="4">
    <source>
        <dbReference type="ARBA" id="ARBA00023163"/>
    </source>
</evidence>
<dbReference type="InterPro" id="IPR001789">
    <property type="entry name" value="Sig_transdc_resp-reg_receiver"/>
</dbReference>
<dbReference type="GO" id="GO:0003677">
    <property type="term" value="F:DNA binding"/>
    <property type="evidence" value="ECO:0007669"/>
    <property type="project" value="UniProtKB-KW"/>
</dbReference>
<dbReference type="AlphaFoldDB" id="A0A1J5QQA6"/>
<keyword evidence="3" id="KW-0238">DNA-binding</keyword>
<comment type="caution">
    <text evidence="7">The sequence shown here is derived from an EMBL/GenBank/DDBJ whole genome shotgun (WGS) entry which is preliminary data.</text>
</comment>
<sequence>MIRVVVADDQSLIRAGLRGILEGEPDIEVVAEAADGREAVDAARRSGADVVLMDVRMPGVDGIDATRLIRADPTLAAVRVLVLTTFETDDYVDRALTAGADGFLGKGAEPRELVDAVRVVASGGSSLSSRAARGLIDRLRASTATRSGGDDAVARGLVARLTDRERDVLRRVASGASNDEIAADLVISPLTVKTHVNRAMMKVGAHDRAQLVVLAYESGLLPRQ</sequence>
<dbReference type="SUPFAM" id="SSF46894">
    <property type="entry name" value="C-terminal effector domain of the bipartite response regulators"/>
    <property type="match status" value="1"/>
</dbReference>
<dbReference type="GO" id="GO:0000160">
    <property type="term" value="P:phosphorelay signal transduction system"/>
    <property type="evidence" value="ECO:0007669"/>
    <property type="project" value="InterPro"/>
</dbReference>
<dbReference type="PANTHER" id="PTHR43214:SF24">
    <property type="entry name" value="TRANSCRIPTIONAL REGULATORY PROTEIN NARL-RELATED"/>
    <property type="match status" value="1"/>
</dbReference>
<dbReference type="PROSITE" id="PS50043">
    <property type="entry name" value="HTH_LUXR_2"/>
    <property type="match status" value="1"/>
</dbReference>
<evidence type="ECO:0000259" key="6">
    <source>
        <dbReference type="PROSITE" id="PS50110"/>
    </source>
</evidence>
<evidence type="ECO:0000256" key="3">
    <source>
        <dbReference type="ARBA" id="ARBA00023125"/>
    </source>
</evidence>